<reference evidence="8 9" key="1">
    <citation type="submission" date="2023-07" db="EMBL/GenBank/DDBJ databases">
        <title>Sequencing the genomes of 1000 actinobacteria strains.</title>
        <authorList>
            <person name="Klenk H.-P."/>
        </authorList>
    </citation>
    <scope>NUCLEOTIDE SEQUENCE [LARGE SCALE GENOMIC DNA]</scope>
    <source>
        <strain evidence="8 9">DSM 14785</strain>
    </source>
</reference>
<evidence type="ECO:0000256" key="1">
    <source>
        <dbReference type="ARBA" id="ARBA00009764"/>
    </source>
</evidence>
<feature type="domain" description="Flagellar hook-associated protein 2 N-terminal" evidence="6">
    <location>
        <begin position="9"/>
        <end position="110"/>
    </location>
</feature>
<evidence type="ECO:0000259" key="7">
    <source>
        <dbReference type="Pfam" id="PF07195"/>
    </source>
</evidence>
<evidence type="ECO:0000256" key="2">
    <source>
        <dbReference type="ARBA" id="ARBA00011255"/>
    </source>
</evidence>
<dbReference type="Pfam" id="PF02465">
    <property type="entry name" value="FliD_N"/>
    <property type="match status" value="1"/>
</dbReference>
<keyword evidence="4 5" id="KW-0975">Bacterial flagellum</keyword>
<comment type="caution">
    <text evidence="8">The sequence shown here is derived from an EMBL/GenBank/DDBJ whole genome shotgun (WGS) entry which is preliminary data.</text>
</comment>
<evidence type="ECO:0000259" key="6">
    <source>
        <dbReference type="Pfam" id="PF02465"/>
    </source>
</evidence>
<comment type="similarity">
    <text evidence="1 5">Belongs to the FliD family.</text>
</comment>
<evidence type="ECO:0000313" key="8">
    <source>
        <dbReference type="EMBL" id="MDQ0424699.1"/>
    </source>
</evidence>
<evidence type="ECO:0000256" key="5">
    <source>
        <dbReference type="RuleBase" id="RU362066"/>
    </source>
</evidence>
<dbReference type="EMBL" id="JAUSVM010000001">
    <property type="protein sequence ID" value="MDQ0424699.1"/>
    <property type="molecule type" value="Genomic_DNA"/>
</dbReference>
<keyword evidence="8" id="KW-0969">Cilium</keyword>
<gene>
    <name evidence="8" type="ORF">JO380_001080</name>
</gene>
<comment type="function">
    <text evidence="5">Required for morphogenesis and for the elongation of the flagellar filament by facilitating polymerization of the flagellin monomers at the tip of growing filament. Forms a capping structure, which prevents flagellin subunits (transported through the central channel of the flagellum) from leaking out without polymerization at the distal end.</text>
</comment>
<evidence type="ECO:0000256" key="4">
    <source>
        <dbReference type="ARBA" id="ARBA00023143"/>
    </source>
</evidence>
<keyword evidence="5" id="KW-0964">Secreted</keyword>
<name>A0ABU0GH65_9CELL</name>
<dbReference type="PANTHER" id="PTHR30288:SF0">
    <property type="entry name" value="FLAGELLAR HOOK-ASSOCIATED PROTEIN 2"/>
    <property type="match status" value="1"/>
</dbReference>
<proteinExistence type="inferred from homology"/>
<comment type="subunit">
    <text evidence="2 5">Homopentamer.</text>
</comment>
<protein>
    <recommendedName>
        <fullName evidence="5">Flagellar hook-associated protein 2</fullName>
        <shortName evidence="5">HAP2</shortName>
    </recommendedName>
    <alternativeName>
        <fullName evidence="5">Flagellar cap protein</fullName>
    </alternativeName>
</protein>
<keyword evidence="3" id="KW-0175">Coiled coil</keyword>
<evidence type="ECO:0000256" key="3">
    <source>
        <dbReference type="ARBA" id="ARBA00023054"/>
    </source>
</evidence>
<dbReference type="InterPro" id="IPR010809">
    <property type="entry name" value="FliD_C"/>
</dbReference>
<dbReference type="RefSeq" id="WP_046530108.1">
    <property type="nucleotide sequence ID" value="NZ_CP194061.1"/>
</dbReference>
<evidence type="ECO:0000313" key="9">
    <source>
        <dbReference type="Proteomes" id="UP001240250"/>
    </source>
</evidence>
<accession>A0ABU0GH65</accession>
<keyword evidence="8" id="KW-0282">Flagellum</keyword>
<keyword evidence="9" id="KW-1185">Reference proteome</keyword>
<dbReference type="InterPro" id="IPR040026">
    <property type="entry name" value="FliD"/>
</dbReference>
<dbReference type="Proteomes" id="UP001240250">
    <property type="component" value="Unassembled WGS sequence"/>
</dbReference>
<keyword evidence="8" id="KW-0966">Cell projection</keyword>
<organism evidence="8 9">
    <name type="scientific">Cellulomonas iranensis</name>
    <dbReference type="NCBI Taxonomy" id="76862"/>
    <lineage>
        <taxon>Bacteria</taxon>
        <taxon>Bacillati</taxon>
        <taxon>Actinomycetota</taxon>
        <taxon>Actinomycetes</taxon>
        <taxon>Micrococcales</taxon>
        <taxon>Cellulomonadaceae</taxon>
        <taxon>Cellulomonas</taxon>
    </lineage>
</organism>
<dbReference type="Pfam" id="PF07195">
    <property type="entry name" value="FliD_C"/>
    <property type="match status" value="1"/>
</dbReference>
<dbReference type="InterPro" id="IPR003481">
    <property type="entry name" value="FliD_N"/>
</dbReference>
<sequence length="458" mass="46998">MAAIDGLVSGIKTGEYIDSLITLQSGQQSLLVQKKSTASALVTALQALNTKVASLAEHAAKAAKPESWNAVKAAVTQPGTSGTPGASATVSAGAQLGTLTFRVDAVAQSQASLVALPTTFASEKPSFTITRGGETVTVTADSTSVPDIVEAFNGAGTGVRATAVKVDKLDVDGNPTGESTYRLQVTGTETGGRNAFTIAHDGGNLALDTVREARDAAITLFPGTPGAQRLTSPTNTITGVLTGVDLTVTAETAADAKPLTLDLTRDDSTVKSLASGLVANLNVVLSEIASRTKSTTSTSEDGRTVVSGGLFAGDAGVRMLQQNMLALGSMPVDGVSPADVGIVIQKDGTFTFDDAVYTAAAAKDPDKVAAVVQGVAARLSEAAKTASDSKEGTITTAITGHQDAVKDLTERITAWDERLAARRVGLERMYASLEKTLARMNSQASYLSSYLANDQKQS</sequence>
<feature type="domain" description="Flagellar hook-associated protein 2 C-terminal" evidence="7">
    <location>
        <begin position="215"/>
        <end position="442"/>
    </location>
</feature>
<dbReference type="PANTHER" id="PTHR30288">
    <property type="entry name" value="FLAGELLAR CAP/ASSEMBLY PROTEIN FLID"/>
    <property type="match status" value="1"/>
</dbReference>
<comment type="subcellular location">
    <subcellularLocation>
        <location evidence="5">Secreted</location>
    </subcellularLocation>
    <subcellularLocation>
        <location evidence="5">Bacterial flagellum</location>
    </subcellularLocation>
</comment>